<dbReference type="Proteomes" id="UP000027581">
    <property type="component" value="Unassembled WGS sequence"/>
</dbReference>
<dbReference type="PANTHER" id="PTHR11079:SF156">
    <property type="entry name" value="INACTIVE TRNA-SPECIFIC ADENOSINE DEAMINASE-LIKE PROTEIN 3-RELATED"/>
    <property type="match status" value="1"/>
</dbReference>
<dbReference type="GO" id="GO:0008033">
    <property type="term" value="P:tRNA processing"/>
    <property type="evidence" value="ECO:0007669"/>
    <property type="project" value="UniProtKB-KW"/>
</dbReference>
<dbReference type="GO" id="GO:0005737">
    <property type="term" value="C:cytoplasm"/>
    <property type="evidence" value="ECO:0007669"/>
    <property type="project" value="TreeGrafter"/>
</dbReference>
<gene>
    <name evidence="4" type="ORF">PRCDC_1204000</name>
</gene>
<evidence type="ECO:0000256" key="1">
    <source>
        <dbReference type="ARBA" id="ARBA00022694"/>
    </source>
</evidence>
<dbReference type="Pfam" id="PF00383">
    <property type="entry name" value="dCMP_cyt_deam_1"/>
    <property type="match status" value="1"/>
</dbReference>
<keyword evidence="1" id="KW-0819">tRNA processing</keyword>
<dbReference type="EMBL" id="HG810773">
    <property type="protein sequence ID" value="CDO65328.1"/>
    <property type="molecule type" value="Genomic_DNA"/>
</dbReference>
<dbReference type="InterPro" id="IPR002125">
    <property type="entry name" value="CMP_dCMP_dom"/>
</dbReference>
<keyword evidence="4" id="KW-0378">Hydrolase</keyword>
<sequence length="327" mass="38744">MDRQVINLEEILPFSYTRDVELVPMYCFEVKKEVAKDALNIMKDYINNQLYDKYNHLKRCRKCTDSVQILIGECNHIPFELSQKLIEKMKQENNNDEFNDIIITKIMVSKYAPITRKQYLEWSTYWPLYFRKPDKDILILTKEEINKYIKLLYISIDIGKQFGTCNSGCVITYNDEIIASSGDNIKNHPLHHAPMLAIEQVSYKLRHIWLNKQTEKNNLQKKKMKIIHKHEINNSNGLNDHKHENNKSNHNILIDHIPNDQYLCTNFFAFLSHEPCYMCAMALLHSRIKCVIFDKENKNNGALISQEKLHCIKNLNHHFKVFKTIRE</sequence>
<dbReference type="InterPro" id="IPR016193">
    <property type="entry name" value="Cytidine_deaminase-like"/>
</dbReference>
<evidence type="ECO:0000256" key="2">
    <source>
        <dbReference type="ARBA" id="ARBA00038160"/>
    </source>
</evidence>
<dbReference type="GO" id="GO:0005634">
    <property type="term" value="C:nucleus"/>
    <property type="evidence" value="ECO:0007669"/>
    <property type="project" value="TreeGrafter"/>
</dbReference>
<comment type="similarity">
    <text evidence="2">Belongs to the cytidine and deoxycytidylate deaminase family. ADAT3 subfamily.</text>
</comment>
<feature type="domain" description="CMP/dCMP-type deaminase" evidence="3">
    <location>
        <begin position="143"/>
        <end position="322"/>
    </location>
</feature>
<name>A0A060S0M8_PLARE</name>
<organism evidence="4 5">
    <name type="scientific">Plasmodium reichenowi</name>
    <dbReference type="NCBI Taxonomy" id="5854"/>
    <lineage>
        <taxon>Eukaryota</taxon>
        <taxon>Sar</taxon>
        <taxon>Alveolata</taxon>
        <taxon>Apicomplexa</taxon>
        <taxon>Aconoidasida</taxon>
        <taxon>Haemosporida</taxon>
        <taxon>Plasmodiidae</taxon>
        <taxon>Plasmodium</taxon>
        <taxon>Plasmodium (Laverania)</taxon>
    </lineage>
</organism>
<evidence type="ECO:0000259" key="3">
    <source>
        <dbReference type="PROSITE" id="PS51747"/>
    </source>
</evidence>
<dbReference type="Gene3D" id="3.40.140.10">
    <property type="entry name" value="Cytidine Deaminase, domain 2"/>
    <property type="match status" value="1"/>
</dbReference>
<evidence type="ECO:0000313" key="4">
    <source>
        <dbReference type="EMBL" id="CDO65328.1"/>
    </source>
</evidence>
<dbReference type="AlphaFoldDB" id="A0A060S0M8"/>
<protein>
    <submittedName>
        <fullName evidence="4">Cytidine deaminase, putative</fullName>
        <ecNumber evidence="4">3.5.4.5</ecNumber>
    </submittedName>
</protein>
<keyword evidence="5" id="KW-1185">Reference proteome</keyword>
<dbReference type="VEuPathDB" id="PlasmoDB:PRCDC_1204000"/>
<dbReference type="PhylomeDB" id="A0A060S0M8"/>
<dbReference type="GO" id="GO:0052717">
    <property type="term" value="F:tRNA-specific adenosine-34 deaminase activity"/>
    <property type="evidence" value="ECO:0007669"/>
    <property type="project" value="TreeGrafter"/>
</dbReference>
<reference evidence="4" key="2">
    <citation type="submission" date="2014-05" db="EMBL/GenBank/DDBJ databases">
        <title>The genome sequences of chimpanzee malaria parasites reveal the path to human adaptation.</title>
        <authorList>
            <person name="Otto T.D."/>
            <person name="Rayner J.C."/>
            <person name="Boehme U."/>
            <person name="Pain A."/>
            <person name="Spottiswoode N."/>
            <person name="Sanders M."/>
            <person name="Quail M."/>
            <person name="Ollomo B."/>
            <person name="Renaud F."/>
            <person name="Thomas A.W."/>
            <person name="Prugnolle F."/>
            <person name="Conway D.J."/>
            <person name="Newbold C."/>
            <person name="Berriman M."/>
        </authorList>
    </citation>
    <scope>NUCLEOTIDE SEQUENCE [LARGE SCALE GENOMIC DNA]</scope>
    <source>
        <strain evidence="4">CDC</strain>
    </source>
</reference>
<dbReference type="PANTHER" id="PTHR11079">
    <property type="entry name" value="CYTOSINE DEAMINASE FAMILY MEMBER"/>
    <property type="match status" value="1"/>
</dbReference>
<reference evidence="4" key="1">
    <citation type="submission" date="2014-01" db="EMBL/GenBank/DDBJ databases">
        <authorList>
            <person name="Aslett M."/>
        </authorList>
    </citation>
    <scope>NUCLEOTIDE SEQUENCE</scope>
    <source>
        <strain evidence="4">CDC</strain>
    </source>
</reference>
<dbReference type="VEuPathDB" id="PlasmoDB:PRG01_1208300"/>
<evidence type="ECO:0000313" key="5">
    <source>
        <dbReference type="Proteomes" id="UP000027581"/>
    </source>
</evidence>
<dbReference type="EC" id="3.5.4.5" evidence="4"/>
<proteinExistence type="inferred from homology"/>
<dbReference type="PROSITE" id="PS51747">
    <property type="entry name" value="CYT_DCMP_DEAMINASES_2"/>
    <property type="match status" value="1"/>
</dbReference>
<accession>A0A060S0M8</accession>
<dbReference type="SUPFAM" id="SSF53927">
    <property type="entry name" value="Cytidine deaminase-like"/>
    <property type="match status" value="1"/>
</dbReference>
<dbReference type="GO" id="GO:0004126">
    <property type="term" value="F:cytidine deaminase activity"/>
    <property type="evidence" value="ECO:0007669"/>
    <property type="project" value="UniProtKB-EC"/>
</dbReference>